<dbReference type="InterPro" id="IPR036291">
    <property type="entry name" value="NAD(P)-bd_dom_sf"/>
</dbReference>
<dbReference type="EMBL" id="BMYK01000020">
    <property type="protein sequence ID" value="GHC95263.1"/>
    <property type="molecule type" value="Genomic_DNA"/>
</dbReference>
<dbReference type="PRINTS" id="PR00080">
    <property type="entry name" value="SDRFAMILY"/>
</dbReference>
<evidence type="ECO:0000259" key="2">
    <source>
        <dbReference type="SMART" id="SM00822"/>
    </source>
</evidence>
<dbReference type="Gene3D" id="3.40.50.720">
    <property type="entry name" value="NAD(P)-binding Rossmann-like Domain"/>
    <property type="match status" value="1"/>
</dbReference>
<dbReference type="RefSeq" id="WP_189689412.1">
    <property type="nucleotide sequence ID" value="NZ_BMYK01000020.1"/>
</dbReference>
<dbReference type="PRINTS" id="PR00081">
    <property type="entry name" value="GDHRDH"/>
</dbReference>
<dbReference type="CDD" id="cd05233">
    <property type="entry name" value="SDR_c"/>
    <property type="match status" value="1"/>
</dbReference>
<dbReference type="InterPro" id="IPR020904">
    <property type="entry name" value="Sc_DH/Rdtase_CS"/>
</dbReference>
<dbReference type="Pfam" id="PF13561">
    <property type="entry name" value="adh_short_C2"/>
    <property type="match status" value="1"/>
</dbReference>
<protein>
    <submittedName>
        <fullName evidence="3">Oxidoreductase</fullName>
    </submittedName>
</protein>
<dbReference type="PROSITE" id="PS00061">
    <property type="entry name" value="ADH_SHORT"/>
    <property type="match status" value="1"/>
</dbReference>
<reference evidence="4" key="1">
    <citation type="journal article" date="2019" name="Int. J. Syst. Evol. Microbiol.">
        <title>The Global Catalogue of Microorganisms (GCM) 10K type strain sequencing project: providing services to taxonomists for standard genome sequencing and annotation.</title>
        <authorList>
            <consortium name="The Broad Institute Genomics Platform"/>
            <consortium name="The Broad Institute Genome Sequencing Center for Infectious Disease"/>
            <person name="Wu L."/>
            <person name="Ma J."/>
        </authorList>
    </citation>
    <scope>NUCLEOTIDE SEQUENCE [LARGE SCALE GENOMIC DNA]</scope>
    <source>
        <strain evidence="4">KCTC 23314</strain>
    </source>
</reference>
<dbReference type="InterPro" id="IPR057326">
    <property type="entry name" value="KR_dom"/>
</dbReference>
<dbReference type="SMART" id="SM00822">
    <property type="entry name" value="PKS_KR"/>
    <property type="match status" value="1"/>
</dbReference>
<accession>A0ABQ3G9A9</accession>
<comment type="similarity">
    <text evidence="1">Belongs to the short-chain dehydrogenases/reductases (SDR) family.</text>
</comment>
<dbReference type="PANTHER" id="PTHR42760:SF123">
    <property type="entry name" value="OXIDOREDUCTASE"/>
    <property type="match status" value="1"/>
</dbReference>
<dbReference type="PANTHER" id="PTHR42760">
    <property type="entry name" value="SHORT-CHAIN DEHYDROGENASES/REDUCTASES FAMILY MEMBER"/>
    <property type="match status" value="1"/>
</dbReference>
<proteinExistence type="inferred from homology"/>
<evidence type="ECO:0000313" key="4">
    <source>
        <dbReference type="Proteomes" id="UP000626210"/>
    </source>
</evidence>
<feature type="domain" description="Ketoreductase" evidence="2">
    <location>
        <begin position="24"/>
        <end position="218"/>
    </location>
</feature>
<dbReference type="InterPro" id="IPR002347">
    <property type="entry name" value="SDR_fam"/>
</dbReference>
<dbReference type="NCBIfam" id="NF005559">
    <property type="entry name" value="PRK07231.1"/>
    <property type="match status" value="1"/>
</dbReference>
<sequence length="285" mass="29134">MTHKPFHAPTNESSSPAWLGLAGRVCVVSGAGSGIGAAIAQGFAAAGAQVALLDRDIAGARRVAGALAEQGARVLAVECDIADEAAVQAAAQQVRRQLGPATALVNNAGLLRPGALAAVSLAEWNAVLAVNLTGYLLCARAFGQDMREAGRGSIVHVASVSALHPQTASGAYSASKAGVRLLSRQLAAEWGPQGVRSNVVCPGMVRTALSARFYAEPGFEARRAAATASRRIGEPQDIAEPVLFLASDRAAYVNGAELVVDGGLACMLMDMVPRPGFNDEAARAA</sequence>
<dbReference type="SUPFAM" id="SSF51735">
    <property type="entry name" value="NAD(P)-binding Rossmann-fold domains"/>
    <property type="match status" value="1"/>
</dbReference>
<comment type="caution">
    <text evidence="3">The sequence shown here is derived from an EMBL/GenBank/DDBJ whole genome shotgun (WGS) entry which is preliminary data.</text>
</comment>
<evidence type="ECO:0000313" key="3">
    <source>
        <dbReference type="EMBL" id="GHC95263.1"/>
    </source>
</evidence>
<keyword evidence="4" id="KW-1185">Reference proteome</keyword>
<name>A0ABQ3G9A9_9BURK</name>
<dbReference type="Proteomes" id="UP000626210">
    <property type="component" value="Unassembled WGS sequence"/>
</dbReference>
<evidence type="ECO:0000256" key="1">
    <source>
        <dbReference type="ARBA" id="ARBA00006484"/>
    </source>
</evidence>
<gene>
    <name evidence="3" type="ORF">GCM10007320_48070</name>
</gene>
<organism evidence="3 4">
    <name type="scientific">Pseudorhodoferax aquiterrae</name>
    <dbReference type="NCBI Taxonomy" id="747304"/>
    <lineage>
        <taxon>Bacteria</taxon>
        <taxon>Pseudomonadati</taxon>
        <taxon>Pseudomonadota</taxon>
        <taxon>Betaproteobacteria</taxon>
        <taxon>Burkholderiales</taxon>
        <taxon>Comamonadaceae</taxon>
    </lineage>
</organism>